<evidence type="ECO:0000313" key="1">
    <source>
        <dbReference type="EMBL" id="TXL63358.1"/>
    </source>
</evidence>
<comment type="caution">
    <text evidence="1">The sequence shown here is derived from an EMBL/GenBank/DDBJ whole genome shotgun (WGS) entry which is preliminary data.</text>
</comment>
<dbReference type="EMBL" id="VDUW01000008">
    <property type="protein sequence ID" value="TXL63358.1"/>
    <property type="molecule type" value="Genomic_DNA"/>
</dbReference>
<organism evidence="1 2">
    <name type="scientific">Cerasibacillus terrae</name>
    <dbReference type="NCBI Taxonomy" id="2498845"/>
    <lineage>
        <taxon>Bacteria</taxon>
        <taxon>Bacillati</taxon>
        <taxon>Bacillota</taxon>
        <taxon>Bacilli</taxon>
        <taxon>Bacillales</taxon>
        <taxon>Bacillaceae</taxon>
        <taxon>Cerasibacillus</taxon>
    </lineage>
</organism>
<dbReference type="Proteomes" id="UP000321574">
    <property type="component" value="Unassembled WGS sequence"/>
</dbReference>
<evidence type="ECO:0008006" key="3">
    <source>
        <dbReference type="Google" id="ProtNLM"/>
    </source>
</evidence>
<accession>A0A5C8NQ43</accession>
<dbReference type="AlphaFoldDB" id="A0A5C8NQ43"/>
<evidence type="ECO:0000313" key="2">
    <source>
        <dbReference type="Proteomes" id="UP000321574"/>
    </source>
</evidence>
<protein>
    <recommendedName>
        <fullName evidence="3">ASCH domain-containing protein</fullName>
    </recommendedName>
</protein>
<name>A0A5C8NQ43_9BACI</name>
<proteinExistence type="predicted"/>
<dbReference type="OrthoDB" id="2388264at2"/>
<sequence>MFKNLIYFDSQKVAGYSALLKGERQVDIRKFRKNTSKSVRGGLTIASGNYDNVDEVEGEIVDNPILDCNEFEELLEKNSKDNYFDMIKNQEFDIETVPKTAIIRFEGVFNIPEQFDMMDLINDFRPMLTAQMDLENEGEEEIFNKIFGKESTKIPMFFDCDSFDSRIGFSKLNSNNLKYQLAELEDFEDEEVTIIAKVLTRKEVKNTPIIVFDVMKDLFSLNRAMRRQMEDQEIEGIENIKSEEDVVTLEVLAIYQ</sequence>
<reference evidence="1 2" key="1">
    <citation type="submission" date="2019-06" db="EMBL/GenBank/DDBJ databases">
        <title>Cerasibacillus sp. nov., isolated from maize field.</title>
        <authorList>
            <person name="Lin S.-Y."/>
            <person name="Tsai C.-F."/>
            <person name="Young C.-C."/>
        </authorList>
    </citation>
    <scope>NUCLEOTIDE SEQUENCE [LARGE SCALE GENOMIC DNA]</scope>
    <source>
        <strain evidence="1 2">CC-CFT480</strain>
    </source>
</reference>
<gene>
    <name evidence="1" type="ORF">FHP05_11125</name>
</gene>
<keyword evidence="2" id="KW-1185">Reference proteome</keyword>